<evidence type="ECO:0000256" key="1">
    <source>
        <dbReference type="SAM" id="MobiDB-lite"/>
    </source>
</evidence>
<comment type="caution">
    <text evidence="2">The sequence shown here is derived from an EMBL/GenBank/DDBJ whole genome shotgun (WGS) entry which is preliminary data.</text>
</comment>
<evidence type="ECO:0000313" key="3">
    <source>
        <dbReference type="Proteomes" id="UP001371456"/>
    </source>
</evidence>
<reference evidence="2 3" key="1">
    <citation type="submission" date="2024-02" db="EMBL/GenBank/DDBJ databases">
        <title>de novo genome assembly of Solanum bulbocastanum strain 11H21.</title>
        <authorList>
            <person name="Hosaka A.J."/>
        </authorList>
    </citation>
    <scope>NUCLEOTIDE SEQUENCE [LARGE SCALE GENOMIC DNA]</scope>
    <source>
        <tissue evidence="2">Young leaves</tissue>
    </source>
</reference>
<organism evidence="2 3">
    <name type="scientific">Solanum bulbocastanum</name>
    <name type="common">Wild potato</name>
    <dbReference type="NCBI Taxonomy" id="147425"/>
    <lineage>
        <taxon>Eukaryota</taxon>
        <taxon>Viridiplantae</taxon>
        <taxon>Streptophyta</taxon>
        <taxon>Embryophyta</taxon>
        <taxon>Tracheophyta</taxon>
        <taxon>Spermatophyta</taxon>
        <taxon>Magnoliopsida</taxon>
        <taxon>eudicotyledons</taxon>
        <taxon>Gunneridae</taxon>
        <taxon>Pentapetalae</taxon>
        <taxon>asterids</taxon>
        <taxon>lamiids</taxon>
        <taxon>Solanales</taxon>
        <taxon>Solanaceae</taxon>
        <taxon>Solanoideae</taxon>
        <taxon>Solaneae</taxon>
        <taxon>Solanum</taxon>
    </lineage>
</organism>
<feature type="region of interest" description="Disordered" evidence="1">
    <location>
        <begin position="98"/>
        <end position="139"/>
    </location>
</feature>
<accession>A0AAN8Y3I6</accession>
<evidence type="ECO:0000313" key="2">
    <source>
        <dbReference type="EMBL" id="KAK6777924.1"/>
    </source>
</evidence>
<sequence>MEKGKSTDINLTEEDLRMRFQWLRQEIQEIRERRIEVEIATVVARAASTALDEELAVKMARHAIVKEETAAMRKGDNVFKNNIAMRLQRLRKENPLLDNAVPVPENNESKAVEGESGEEIIYRSPSQGRWKEGNGENCP</sequence>
<name>A0AAN8Y3I6_SOLBU</name>
<gene>
    <name evidence="2" type="ORF">RDI58_024642</name>
</gene>
<dbReference type="Proteomes" id="UP001371456">
    <property type="component" value="Unassembled WGS sequence"/>
</dbReference>
<keyword evidence="3" id="KW-1185">Reference proteome</keyword>
<proteinExistence type="predicted"/>
<feature type="compositionally biased region" description="Basic and acidic residues" evidence="1">
    <location>
        <begin position="129"/>
        <end position="139"/>
    </location>
</feature>
<protein>
    <submittedName>
        <fullName evidence="2">Uncharacterized protein</fullName>
    </submittedName>
</protein>
<dbReference type="EMBL" id="JBANQN010000010">
    <property type="protein sequence ID" value="KAK6777924.1"/>
    <property type="molecule type" value="Genomic_DNA"/>
</dbReference>
<dbReference type="AlphaFoldDB" id="A0AAN8Y3I6"/>